<dbReference type="Proteomes" id="UP000028022">
    <property type="component" value="Unassembled WGS sequence"/>
</dbReference>
<reference evidence="2 4" key="2">
    <citation type="submission" date="2019-10" db="EMBL/GenBank/DDBJ databases">
        <title>Streptococcus mitis of the oral and urogenital tracts.</title>
        <authorList>
            <person name="Price T."/>
            <person name="Mores C.R."/>
            <person name="Putonti C."/>
            <person name="Wolfe A.J."/>
        </authorList>
    </citation>
    <scope>NUCLEOTIDE SEQUENCE [LARGE SCALE GENOMIC DNA]</scope>
    <source>
        <strain evidence="2 4">SM05</strain>
    </source>
</reference>
<accession>A0A081R1P8</accession>
<dbReference type="GO" id="GO:0006355">
    <property type="term" value="P:regulation of DNA-templated transcription"/>
    <property type="evidence" value="ECO:0007669"/>
    <property type="project" value="InterPro"/>
</dbReference>
<evidence type="ECO:0000313" key="3">
    <source>
        <dbReference type="Proteomes" id="UP000028022"/>
    </source>
</evidence>
<proteinExistence type="predicted"/>
<comment type="caution">
    <text evidence="1">The sequence shown here is derived from an EMBL/GenBank/DDBJ whole genome shotgun (WGS) entry which is preliminary data.</text>
</comment>
<organism evidence="1 3">
    <name type="scientific">Streptococcus mitis</name>
    <dbReference type="NCBI Taxonomy" id="28037"/>
    <lineage>
        <taxon>Bacteria</taxon>
        <taxon>Bacillati</taxon>
        <taxon>Bacillota</taxon>
        <taxon>Bacilli</taxon>
        <taxon>Lactobacillales</taxon>
        <taxon>Streptococcaceae</taxon>
        <taxon>Streptococcus</taxon>
        <taxon>Streptococcus mitis group</taxon>
    </lineage>
</organism>
<evidence type="ECO:0000313" key="2">
    <source>
        <dbReference type="EMBL" id="MQQ64312.1"/>
    </source>
</evidence>
<sequence>MNVLEKNTQVNFKTNRDLLEKAKAIITSQNLDMTASFNLFLEHIVENKALPFETQVDKEREELLLGLRAEIARSFEDLEHGRTYSLDEVRANLGI</sequence>
<dbReference type="Gene3D" id="1.10.1220.170">
    <property type="match status" value="1"/>
</dbReference>
<protein>
    <submittedName>
        <fullName evidence="1">RelB antitoxin family protein</fullName>
    </submittedName>
</protein>
<dbReference type="EMBL" id="WIKE01000008">
    <property type="protein sequence ID" value="MQQ64312.1"/>
    <property type="molecule type" value="Genomic_DNA"/>
</dbReference>
<evidence type="ECO:0000313" key="4">
    <source>
        <dbReference type="Proteomes" id="UP000477834"/>
    </source>
</evidence>
<dbReference type="AlphaFoldDB" id="A0A081R1P8"/>
<evidence type="ECO:0000313" key="1">
    <source>
        <dbReference type="EMBL" id="KEQ49121.1"/>
    </source>
</evidence>
<dbReference type="RefSeq" id="WP_001101482.1">
    <property type="nucleotide sequence ID" value="NZ_JASHAX010000007.1"/>
</dbReference>
<name>A0A081R1P8_STRMT</name>
<dbReference type="Proteomes" id="UP000477834">
    <property type="component" value="Unassembled WGS sequence"/>
</dbReference>
<dbReference type="EMBL" id="JPFZ01000006">
    <property type="protein sequence ID" value="KEQ49121.1"/>
    <property type="molecule type" value="Genomic_DNA"/>
</dbReference>
<dbReference type="InterPro" id="IPR013321">
    <property type="entry name" value="Arc_rbn_hlx_hlx"/>
</dbReference>
<dbReference type="InterPro" id="IPR007337">
    <property type="entry name" value="RelB/DinJ"/>
</dbReference>
<reference evidence="1 3" key="1">
    <citation type="submission" date="2014-05" db="EMBL/GenBank/DDBJ databases">
        <authorList>
            <person name="Daugherty S.C."/>
            <person name="Tallon L.J."/>
            <person name="Sadzewicz L."/>
            <person name="Kilian M."/>
            <person name="Tettelin H."/>
        </authorList>
    </citation>
    <scope>NUCLEOTIDE SEQUENCE [LARGE SCALE GENOMIC DNA]</scope>
    <source>
        <strain evidence="1 3">SK608</strain>
    </source>
</reference>
<dbReference type="Gene3D" id="1.10.1220.10">
    <property type="entry name" value="Met repressor-like"/>
    <property type="match status" value="1"/>
</dbReference>
<dbReference type="Pfam" id="PF04221">
    <property type="entry name" value="RelB"/>
    <property type="match status" value="1"/>
</dbReference>
<gene>
    <name evidence="2" type="ORF">GEZ69_07725</name>
    <name evidence="1" type="ORF">SK608_0115</name>
</gene>